<evidence type="ECO:0000313" key="2">
    <source>
        <dbReference type="EMBL" id="KAE9410268.1"/>
    </source>
</evidence>
<dbReference type="Proteomes" id="UP000799118">
    <property type="component" value="Unassembled WGS sequence"/>
</dbReference>
<reference evidence="2" key="1">
    <citation type="journal article" date="2019" name="Environ. Microbiol.">
        <title>Fungal ecological strategies reflected in gene transcription - a case study of two litter decomposers.</title>
        <authorList>
            <person name="Barbi F."/>
            <person name="Kohler A."/>
            <person name="Barry K."/>
            <person name="Baskaran P."/>
            <person name="Daum C."/>
            <person name="Fauchery L."/>
            <person name="Ihrmark K."/>
            <person name="Kuo A."/>
            <person name="LaButti K."/>
            <person name="Lipzen A."/>
            <person name="Morin E."/>
            <person name="Grigoriev I.V."/>
            <person name="Henrissat B."/>
            <person name="Lindahl B."/>
            <person name="Martin F."/>
        </authorList>
    </citation>
    <scope>NUCLEOTIDE SEQUENCE</scope>
    <source>
        <strain evidence="2">JB14</strain>
    </source>
</reference>
<keyword evidence="3" id="KW-1185">Reference proteome</keyword>
<dbReference type="SUPFAM" id="SSF53639">
    <property type="entry name" value="AraD/HMP-PK domain-like"/>
    <property type="match status" value="1"/>
</dbReference>
<dbReference type="InterPro" id="IPR001303">
    <property type="entry name" value="Aldolase_II/adducin_N"/>
</dbReference>
<evidence type="ECO:0000259" key="1">
    <source>
        <dbReference type="Pfam" id="PF00596"/>
    </source>
</evidence>
<dbReference type="Gene3D" id="3.40.225.10">
    <property type="entry name" value="Class II aldolase/adducin N-terminal domain"/>
    <property type="match status" value="1"/>
</dbReference>
<dbReference type="EMBL" id="ML769385">
    <property type="protein sequence ID" value="KAE9410268.1"/>
    <property type="molecule type" value="Genomic_DNA"/>
</dbReference>
<dbReference type="InterPro" id="IPR036409">
    <property type="entry name" value="Aldolase_II/adducin_N_sf"/>
</dbReference>
<organism evidence="2 3">
    <name type="scientific">Gymnopus androsaceus JB14</name>
    <dbReference type="NCBI Taxonomy" id="1447944"/>
    <lineage>
        <taxon>Eukaryota</taxon>
        <taxon>Fungi</taxon>
        <taxon>Dikarya</taxon>
        <taxon>Basidiomycota</taxon>
        <taxon>Agaricomycotina</taxon>
        <taxon>Agaricomycetes</taxon>
        <taxon>Agaricomycetidae</taxon>
        <taxon>Agaricales</taxon>
        <taxon>Marasmiineae</taxon>
        <taxon>Omphalotaceae</taxon>
        <taxon>Gymnopus</taxon>
    </lineage>
</organism>
<gene>
    <name evidence="2" type="ORF">BT96DRAFT_912501</name>
</gene>
<proteinExistence type="predicted"/>
<dbReference type="AlphaFoldDB" id="A0A6A4IMK0"/>
<sequence length="58" mass="6421">MLVLVGPDDLSMFYVCVCHVNLPYASAFHKTRPDMNAAAHCHSIYGKAWSVLNVPLIC</sequence>
<evidence type="ECO:0000313" key="3">
    <source>
        <dbReference type="Proteomes" id="UP000799118"/>
    </source>
</evidence>
<dbReference type="OrthoDB" id="3238794at2759"/>
<dbReference type="Pfam" id="PF00596">
    <property type="entry name" value="Aldolase_II"/>
    <property type="match status" value="1"/>
</dbReference>
<feature type="domain" description="Class II aldolase/adducin N-terminal" evidence="1">
    <location>
        <begin position="26"/>
        <end position="52"/>
    </location>
</feature>
<protein>
    <recommendedName>
        <fullName evidence="1">Class II aldolase/adducin N-terminal domain-containing protein</fullName>
    </recommendedName>
</protein>
<accession>A0A6A4IMK0</accession>
<name>A0A6A4IMK0_9AGAR</name>